<feature type="region of interest" description="Disordered" evidence="2">
    <location>
        <begin position="195"/>
        <end position="219"/>
    </location>
</feature>
<evidence type="ECO:0000256" key="3">
    <source>
        <dbReference type="SAM" id="SignalP"/>
    </source>
</evidence>
<dbReference type="AlphaFoldDB" id="A0AB34IJW2"/>
<name>A0AB34IJW2_PRYPA</name>
<comment type="caution">
    <text evidence="4">The sequence shown here is derived from an EMBL/GenBank/DDBJ whole genome shotgun (WGS) entry which is preliminary data.</text>
</comment>
<keyword evidence="3" id="KW-0732">Signal</keyword>
<keyword evidence="5" id="KW-1185">Reference proteome</keyword>
<sequence length="371" mass="38299">MASRLPLLLLLPLLATLTSPSFALPLGSISLRSSRAPFSRHPPPRRTPPPCLLFGDELEQKRKECEAALAAAQELVALAAAAEAEAEALVSRRAAEVRAAQEKVREAEAAADRCLAAEAEGRAALAAAAAEREGKEEGVAAARAAVDAAAAEQAAWEEANPLEAAGKAGVKVGGAIADVAANALLTTLFGESKASRERRAAAAPPPPPPAPPAPPVDGAALDAELRSKRQAAEATLKARRPRPLSETVATSTLDAALGAAAAAAAGGEPSGGLGAVASWAAARREALRAEAALQEKHNRLALFASDLALLGIPLDEHTAGALDEKALRKAFRERSRVLHPDVRAQRLAEETEGVPSVYELNAAYEAVRKLL</sequence>
<reference evidence="4 5" key="1">
    <citation type="journal article" date="2024" name="Science">
        <title>Giant polyketide synthase enzymes in the biosynthesis of giant marine polyether toxins.</title>
        <authorList>
            <person name="Fallon T.R."/>
            <person name="Shende V.V."/>
            <person name="Wierzbicki I.H."/>
            <person name="Pendleton A.L."/>
            <person name="Watervoot N.F."/>
            <person name="Auber R.P."/>
            <person name="Gonzalez D.J."/>
            <person name="Wisecaver J.H."/>
            <person name="Moore B.S."/>
        </authorList>
    </citation>
    <scope>NUCLEOTIDE SEQUENCE [LARGE SCALE GENOMIC DNA]</scope>
    <source>
        <strain evidence="4 5">12B1</strain>
    </source>
</reference>
<evidence type="ECO:0000256" key="1">
    <source>
        <dbReference type="SAM" id="Coils"/>
    </source>
</evidence>
<feature type="signal peptide" evidence="3">
    <location>
        <begin position="1"/>
        <end position="23"/>
    </location>
</feature>
<gene>
    <name evidence="4" type="ORF">AB1Y20_011744</name>
</gene>
<evidence type="ECO:0000256" key="2">
    <source>
        <dbReference type="SAM" id="MobiDB-lite"/>
    </source>
</evidence>
<protein>
    <recommendedName>
        <fullName evidence="6">J domain-containing protein</fullName>
    </recommendedName>
</protein>
<feature type="coiled-coil region" evidence="1">
    <location>
        <begin position="55"/>
        <end position="117"/>
    </location>
</feature>
<accession>A0AB34IJW2</accession>
<feature type="chain" id="PRO_5044276624" description="J domain-containing protein" evidence="3">
    <location>
        <begin position="24"/>
        <end position="371"/>
    </location>
</feature>
<feature type="compositionally biased region" description="Pro residues" evidence="2">
    <location>
        <begin position="203"/>
        <end position="215"/>
    </location>
</feature>
<evidence type="ECO:0000313" key="5">
    <source>
        <dbReference type="Proteomes" id="UP001515480"/>
    </source>
</evidence>
<dbReference type="Proteomes" id="UP001515480">
    <property type="component" value="Unassembled WGS sequence"/>
</dbReference>
<evidence type="ECO:0008006" key="6">
    <source>
        <dbReference type="Google" id="ProtNLM"/>
    </source>
</evidence>
<keyword evidence="1" id="KW-0175">Coiled coil</keyword>
<organism evidence="4 5">
    <name type="scientific">Prymnesium parvum</name>
    <name type="common">Toxic golden alga</name>
    <dbReference type="NCBI Taxonomy" id="97485"/>
    <lineage>
        <taxon>Eukaryota</taxon>
        <taxon>Haptista</taxon>
        <taxon>Haptophyta</taxon>
        <taxon>Prymnesiophyceae</taxon>
        <taxon>Prymnesiales</taxon>
        <taxon>Prymnesiaceae</taxon>
        <taxon>Prymnesium</taxon>
    </lineage>
</organism>
<dbReference type="EMBL" id="JBGBPQ010000025">
    <property type="protein sequence ID" value="KAL1499542.1"/>
    <property type="molecule type" value="Genomic_DNA"/>
</dbReference>
<evidence type="ECO:0000313" key="4">
    <source>
        <dbReference type="EMBL" id="KAL1499542.1"/>
    </source>
</evidence>
<proteinExistence type="predicted"/>